<evidence type="ECO:0000256" key="13">
    <source>
        <dbReference type="ARBA" id="ARBA00023235"/>
    </source>
</evidence>
<dbReference type="eggNOG" id="COG1605">
    <property type="taxonomic scope" value="Bacteria"/>
</dbReference>
<comment type="pathway">
    <text evidence="4">Amino-acid biosynthesis; L-phenylalanine biosynthesis; phenylpyruvate from prephenate: step 1/1.</text>
</comment>
<dbReference type="HOGENOM" id="CLU_035008_0_1_6"/>
<evidence type="ECO:0000256" key="9">
    <source>
        <dbReference type="ARBA" id="ARBA00022490"/>
    </source>
</evidence>
<evidence type="ECO:0000256" key="5">
    <source>
        <dbReference type="ARBA" id="ARBA00004817"/>
    </source>
</evidence>
<evidence type="ECO:0000256" key="12">
    <source>
        <dbReference type="ARBA" id="ARBA00023222"/>
    </source>
</evidence>
<comment type="catalytic activity">
    <reaction evidence="1">
        <text>chorismate = prephenate</text>
        <dbReference type="Rhea" id="RHEA:13897"/>
        <dbReference type="ChEBI" id="CHEBI:29748"/>
        <dbReference type="ChEBI" id="CHEBI:29934"/>
        <dbReference type="EC" id="5.4.99.5"/>
    </reaction>
</comment>
<dbReference type="AlphaFoldDB" id="A0A059ZQ17"/>
<dbReference type="PANTHER" id="PTHR21022">
    <property type="entry name" value="PREPHENATE DEHYDRATASE P PROTEIN"/>
    <property type="match status" value="1"/>
</dbReference>
<organism evidence="23 24">
    <name type="scientific">Acidithiobacillus caldus (strain ATCC 51756 / DSM 8584 / KU)</name>
    <dbReference type="NCBI Taxonomy" id="637389"/>
    <lineage>
        <taxon>Bacteria</taxon>
        <taxon>Pseudomonadati</taxon>
        <taxon>Pseudomonadota</taxon>
        <taxon>Acidithiobacillia</taxon>
        <taxon>Acidithiobacillales</taxon>
        <taxon>Acidithiobacillaceae</taxon>
        <taxon>Acidithiobacillus</taxon>
    </lineage>
</organism>
<dbReference type="PANTHER" id="PTHR21022:SF19">
    <property type="entry name" value="PREPHENATE DEHYDRATASE-RELATED"/>
    <property type="match status" value="1"/>
</dbReference>
<keyword evidence="14 23" id="KW-0456">Lyase</keyword>
<comment type="catalytic activity">
    <reaction evidence="18">
        <text>prephenate + H(+) = 3-phenylpyruvate + CO2 + H2O</text>
        <dbReference type="Rhea" id="RHEA:21648"/>
        <dbReference type="ChEBI" id="CHEBI:15377"/>
        <dbReference type="ChEBI" id="CHEBI:15378"/>
        <dbReference type="ChEBI" id="CHEBI:16526"/>
        <dbReference type="ChEBI" id="CHEBI:18005"/>
        <dbReference type="ChEBI" id="CHEBI:29934"/>
        <dbReference type="EC" id="4.2.1.51"/>
    </reaction>
</comment>
<dbReference type="SMART" id="SM00830">
    <property type="entry name" value="CM_2"/>
    <property type="match status" value="1"/>
</dbReference>
<gene>
    <name evidence="23" type="ORF">Acaty_c1154</name>
</gene>
<dbReference type="FunFam" id="3.40.190.10:FF:000029">
    <property type="entry name" value="Chorismate mutase/Prephenate dehydratase"/>
    <property type="match status" value="1"/>
</dbReference>
<dbReference type="InterPro" id="IPR008242">
    <property type="entry name" value="Chor_mutase/pphenate_deHydtase"/>
</dbReference>
<evidence type="ECO:0000256" key="16">
    <source>
        <dbReference type="ARBA" id="ARBA00031175"/>
    </source>
</evidence>
<dbReference type="GO" id="GO:0009094">
    <property type="term" value="P:L-phenylalanine biosynthetic process"/>
    <property type="evidence" value="ECO:0007669"/>
    <property type="project" value="UniProtKB-UniPathway"/>
</dbReference>
<dbReference type="UniPathway" id="UPA00121">
    <property type="reaction ID" value="UER00345"/>
</dbReference>
<evidence type="ECO:0000259" key="20">
    <source>
        <dbReference type="PROSITE" id="PS51168"/>
    </source>
</evidence>
<dbReference type="Pfam" id="PF01842">
    <property type="entry name" value="ACT"/>
    <property type="match status" value="1"/>
</dbReference>
<evidence type="ECO:0000259" key="21">
    <source>
        <dbReference type="PROSITE" id="PS51171"/>
    </source>
</evidence>
<evidence type="ECO:0000259" key="22">
    <source>
        <dbReference type="PROSITE" id="PS51671"/>
    </source>
</evidence>
<evidence type="ECO:0000256" key="18">
    <source>
        <dbReference type="ARBA" id="ARBA00047848"/>
    </source>
</evidence>
<keyword evidence="13 23" id="KW-0413">Isomerase</keyword>
<dbReference type="PROSITE" id="PS51171">
    <property type="entry name" value="PREPHENATE_DEHYDR_3"/>
    <property type="match status" value="1"/>
</dbReference>
<dbReference type="PROSITE" id="PS00858">
    <property type="entry name" value="PREPHENATE_DEHYDR_2"/>
    <property type="match status" value="1"/>
</dbReference>
<protein>
    <recommendedName>
        <fullName evidence="8">Bifunctional chorismate mutase/prephenate dehydratase</fullName>
        <ecNumber evidence="7">4.2.1.51</ecNumber>
        <ecNumber evidence="6">5.4.99.5</ecNumber>
    </recommendedName>
    <alternativeName>
        <fullName evidence="17">Chorismate mutase-prephenate dehydratase</fullName>
    </alternativeName>
    <alternativeName>
        <fullName evidence="16">p-protein</fullName>
    </alternativeName>
</protein>
<dbReference type="GO" id="GO:0004106">
    <property type="term" value="F:chorismate mutase activity"/>
    <property type="evidence" value="ECO:0007669"/>
    <property type="project" value="UniProtKB-EC"/>
</dbReference>
<dbReference type="Gene3D" id="3.40.190.10">
    <property type="entry name" value="Periplasmic binding protein-like II"/>
    <property type="match status" value="2"/>
</dbReference>
<name>A0A059ZQ17_ACICK</name>
<dbReference type="InterPro" id="IPR002701">
    <property type="entry name" value="CM_II_prokaryot"/>
</dbReference>
<dbReference type="Pfam" id="PF00800">
    <property type="entry name" value="PDT"/>
    <property type="match status" value="1"/>
</dbReference>
<evidence type="ECO:0000256" key="8">
    <source>
        <dbReference type="ARBA" id="ARBA00014401"/>
    </source>
</evidence>
<dbReference type="InterPro" id="IPR001086">
    <property type="entry name" value="Preph_deHydtase"/>
</dbReference>
<dbReference type="Proteomes" id="UP000005522">
    <property type="component" value="Chromosome"/>
</dbReference>
<dbReference type="NCBIfam" id="NF008865">
    <property type="entry name" value="PRK11898.1"/>
    <property type="match status" value="1"/>
</dbReference>
<dbReference type="GO" id="GO:0046417">
    <property type="term" value="P:chorismate metabolic process"/>
    <property type="evidence" value="ECO:0007669"/>
    <property type="project" value="InterPro"/>
</dbReference>
<evidence type="ECO:0000256" key="19">
    <source>
        <dbReference type="PIRSR" id="PIRSR001500-2"/>
    </source>
</evidence>
<comment type="function">
    <text evidence="2">Catalyzes the Claisen rearrangement of chorismate to prephenate and the decarboxylation/dehydration of prephenate to phenylpyruvate.</text>
</comment>
<feature type="domain" description="ACT" evidence="22">
    <location>
        <begin position="283"/>
        <end position="360"/>
    </location>
</feature>
<dbReference type="Gene3D" id="1.20.59.10">
    <property type="entry name" value="Chorismate mutase"/>
    <property type="match status" value="1"/>
</dbReference>
<dbReference type="GeneID" id="92931371"/>
<evidence type="ECO:0000313" key="23">
    <source>
        <dbReference type="EMBL" id="AIA55024.1"/>
    </source>
</evidence>
<keyword evidence="9" id="KW-0963">Cytoplasm</keyword>
<evidence type="ECO:0000313" key="24">
    <source>
        <dbReference type="Proteomes" id="UP000005522"/>
    </source>
</evidence>
<evidence type="ECO:0000256" key="11">
    <source>
        <dbReference type="ARBA" id="ARBA00023141"/>
    </source>
</evidence>
<dbReference type="EMBL" id="CP005986">
    <property type="protein sequence ID" value="AIA55024.1"/>
    <property type="molecule type" value="Genomic_DNA"/>
</dbReference>
<sequence>MAEEATGLPAELARLRAEIDRVDAAILGLLGERGRLTAEVGKIKHAAGTTQYYHPDREAEILRRVMAENPGPFSDQQVARVFREIISAGLALEEPLRVAYLGPEGTFSQMAAEKHFGRSAQFHPVSSIAEIFREVDSGQIPFGVVPVENSTEGSVNLSLDLMLDHPLQICGEVQLRIVHNLVGRGPRSSIRRVHVHYQTRAQCRLWLAEQLPHAELCDAPSNAEAARRAALDPESAAISTRRAAELAGVEILVPSIEDQPDNTTRFWVIGRIATRPTGSDKTSLVVAGAHRAGSLHHLLSPFAEAGLNLTRIESRPARANIWEYVFYLDFLGHRLEPQVAAVLERIEAQASFYRCLGSYPRAVF</sequence>
<comment type="pathway">
    <text evidence="5">Metabolic intermediate biosynthesis; prephenate biosynthesis; prephenate from chorismate: step 1/1.</text>
</comment>
<dbReference type="InterPro" id="IPR002912">
    <property type="entry name" value="ACT_dom"/>
</dbReference>
<feature type="site" description="Essential for prephenate dehydratase activity" evidence="19">
    <location>
        <position position="264"/>
    </location>
</feature>
<dbReference type="PROSITE" id="PS51168">
    <property type="entry name" value="CHORISMATE_MUT_2"/>
    <property type="match status" value="1"/>
</dbReference>
<evidence type="ECO:0000256" key="14">
    <source>
        <dbReference type="ARBA" id="ARBA00023239"/>
    </source>
</evidence>
<evidence type="ECO:0000256" key="7">
    <source>
        <dbReference type="ARBA" id="ARBA00013147"/>
    </source>
</evidence>
<dbReference type="EC" id="4.2.1.51" evidence="7"/>
<evidence type="ECO:0000256" key="3">
    <source>
        <dbReference type="ARBA" id="ARBA00004496"/>
    </source>
</evidence>
<evidence type="ECO:0000256" key="10">
    <source>
        <dbReference type="ARBA" id="ARBA00022605"/>
    </source>
</evidence>
<dbReference type="PROSITE" id="PS51671">
    <property type="entry name" value="ACT"/>
    <property type="match status" value="1"/>
</dbReference>
<comment type="subcellular location">
    <subcellularLocation>
        <location evidence="3">Cytoplasm</location>
    </subcellularLocation>
</comment>
<dbReference type="SUPFAM" id="SSF53850">
    <property type="entry name" value="Periplasmic binding protein-like II"/>
    <property type="match status" value="1"/>
</dbReference>
<dbReference type="CDD" id="cd04905">
    <property type="entry name" value="ACT_CM-PDT"/>
    <property type="match status" value="1"/>
</dbReference>
<evidence type="ECO:0000256" key="4">
    <source>
        <dbReference type="ARBA" id="ARBA00004741"/>
    </source>
</evidence>
<evidence type="ECO:0000256" key="17">
    <source>
        <dbReference type="ARBA" id="ARBA00031520"/>
    </source>
</evidence>
<keyword evidence="15" id="KW-0511">Multifunctional enzyme</keyword>
<dbReference type="SUPFAM" id="SSF48600">
    <property type="entry name" value="Chorismate mutase II"/>
    <property type="match status" value="1"/>
</dbReference>
<dbReference type="RefSeq" id="WP_004871799.1">
    <property type="nucleotide sequence ID" value="NZ_CP005986.1"/>
</dbReference>
<dbReference type="eggNOG" id="COG0077">
    <property type="taxonomic scope" value="Bacteria"/>
</dbReference>
<dbReference type="Pfam" id="PF01817">
    <property type="entry name" value="CM_2"/>
    <property type="match status" value="1"/>
</dbReference>
<dbReference type="FunFam" id="3.30.70.260:FF:000012">
    <property type="entry name" value="Prephenate dehydratase"/>
    <property type="match status" value="1"/>
</dbReference>
<dbReference type="InterPro" id="IPR018528">
    <property type="entry name" value="Preph_deHydtase_CS"/>
</dbReference>
<evidence type="ECO:0000256" key="6">
    <source>
        <dbReference type="ARBA" id="ARBA00012404"/>
    </source>
</evidence>
<reference evidence="23 24" key="1">
    <citation type="journal article" date="2009" name="J. Bacteriol.">
        <title>Draft genome sequence of the extremely acidophilic bacterium Acidithiobacillus caldus ATCC 51756 reveals metabolic versatility in the genus Acidithiobacillus.</title>
        <authorList>
            <person name="Valdes J."/>
            <person name="Quatrini R."/>
            <person name="Hallberg K."/>
            <person name="Dopson M."/>
            <person name="Valenzuela P.D."/>
            <person name="Holmes D.S."/>
        </authorList>
    </citation>
    <scope>NUCLEOTIDE SEQUENCE [LARGE SCALE GENOMIC DNA]</scope>
    <source>
        <strain evidence="24">ATCC 51756 / DSM 8584 / KU</strain>
    </source>
</reference>
<dbReference type="InterPro" id="IPR036263">
    <property type="entry name" value="Chorismate_II_sf"/>
</dbReference>
<evidence type="ECO:0000256" key="2">
    <source>
        <dbReference type="ARBA" id="ARBA00002364"/>
    </source>
</evidence>
<accession>A0A059ZQ17</accession>
<evidence type="ECO:0000256" key="1">
    <source>
        <dbReference type="ARBA" id="ARBA00000824"/>
    </source>
</evidence>
<dbReference type="UniPathway" id="UPA00120">
    <property type="reaction ID" value="UER00203"/>
</dbReference>
<dbReference type="InterPro" id="IPR010957">
    <property type="entry name" value="G/b/e-P-prot_chorismate_mutase"/>
</dbReference>
<dbReference type="GO" id="GO:0004664">
    <property type="term" value="F:prephenate dehydratase activity"/>
    <property type="evidence" value="ECO:0007669"/>
    <property type="project" value="UniProtKB-EC"/>
</dbReference>
<keyword evidence="11" id="KW-0057">Aromatic amino acid biosynthesis</keyword>
<dbReference type="InterPro" id="IPR036979">
    <property type="entry name" value="CM_dom_sf"/>
</dbReference>
<proteinExistence type="predicted"/>
<keyword evidence="10" id="KW-0028">Amino-acid biosynthesis</keyword>
<dbReference type="NCBIfam" id="TIGR01807">
    <property type="entry name" value="CM_P2"/>
    <property type="match status" value="1"/>
</dbReference>
<dbReference type="CDD" id="cd13630">
    <property type="entry name" value="PBP2_PDT_1"/>
    <property type="match status" value="1"/>
</dbReference>
<evidence type="ECO:0000256" key="15">
    <source>
        <dbReference type="ARBA" id="ARBA00023268"/>
    </source>
</evidence>
<feature type="domain" description="Chorismate mutase" evidence="20">
    <location>
        <begin position="6"/>
        <end position="97"/>
    </location>
</feature>
<dbReference type="InterPro" id="IPR045865">
    <property type="entry name" value="ACT-like_dom_sf"/>
</dbReference>
<dbReference type="SUPFAM" id="SSF55021">
    <property type="entry name" value="ACT-like"/>
    <property type="match status" value="1"/>
</dbReference>
<feature type="domain" description="Prephenate dehydratase" evidence="21">
    <location>
        <begin position="97"/>
        <end position="271"/>
    </location>
</feature>
<keyword evidence="12" id="KW-0584">Phenylalanine biosynthesis</keyword>
<dbReference type="EC" id="5.4.99.5" evidence="6"/>
<dbReference type="KEGG" id="acz:Acaty_c1154"/>
<dbReference type="PIRSF" id="PIRSF001500">
    <property type="entry name" value="Chor_mut_pdt_Ppr"/>
    <property type="match status" value="1"/>
</dbReference>
<dbReference type="Gene3D" id="3.30.70.260">
    <property type="match status" value="1"/>
</dbReference>
<dbReference type="GO" id="GO:0005737">
    <property type="term" value="C:cytoplasm"/>
    <property type="evidence" value="ECO:0007669"/>
    <property type="project" value="UniProtKB-SubCell"/>
</dbReference>